<dbReference type="AlphaFoldDB" id="A0AAV6KL93"/>
<organism evidence="2 3">
    <name type="scientific">Rhododendron griersonianum</name>
    <dbReference type="NCBI Taxonomy" id="479676"/>
    <lineage>
        <taxon>Eukaryota</taxon>
        <taxon>Viridiplantae</taxon>
        <taxon>Streptophyta</taxon>
        <taxon>Embryophyta</taxon>
        <taxon>Tracheophyta</taxon>
        <taxon>Spermatophyta</taxon>
        <taxon>Magnoliopsida</taxon>
        <taxon>eudicotyledons</taxon>
        <taxon>Gunneridae</taxon>
        <taxon>Pentapetalae</taxon>
        <taxon>asterids</taxon>
        <taxon>Ericales</taxon>
        <taxon>Ericaceae</taxon>
        <taxon>Ericoideae</taxon>
        <taxon>Rhodoreae</taxon>
        <taxon>Rhododendron</taxon>
    </lineage>
</organism>
<protein>
    <submittedName>
        <fullName evidence="2">Uncharacterized protein</fullName>
    </submittedName>
</protein>
<comment type="caution">
    <text evidence="2">The sequence shown here is derived from an EMBL/GenBank/DDBJ whole genome shotgun (WGS) entry which is preliminary data.</text>
</comment>
<dbReference type="Proteomes" id="UP000823749">
    <property type="component" value="Chromosome 4"/>
</dbReference>
<dbReference type="EMBL" id="JACTNZ010000004">
    <property type="protein sequence ID" value="KAG5553130.1"/>
    <property type="molecule type" value="Genomic_DNA"/>
</dbReference>
<sequence length="127" mass="14963">MELGERRRTMWPFRTPMPEREEETESTADQTSGKVRWRPEEASMKAILPWWARDEMKVVTSRDSLEGKAMGLRLLQKVDFDLEKPLLGLGRSEGCSFAPWEYLELEKFFPCSSSWWVLLLFCVRETN</sequence>
<accession>A0AAV6KL93</accession>
<feature type="region of interest" description="Disordered" evidence="1">
    <location>
        <begin position="1"/>
        <end position="37"/>
    </location>
</feature>
<proteinExistence type="predicted"/>
<name>A0AAV6KL93_9ERIC</name>
<evidence type="ECO:0000313" key="3">
    <source>
        <dbReference type="Proteomes" id="UP000823749"/>
    </source>
</evidence>
<evidence type="ECO:0000313" key="2">
    <source>
        <dbReference type="EMBL" id="KAG5553130.1"/>
    </source>
</evidence>
<reference evidence="2" key="1">
    <citation type="submission" date="2020-08" db="EMBL/GenBank/DDBJ databases">
        <title>Plant Genome Project.</title>
        <authorList>
            <person name="Zhang R.-G."/>
        </authorList>
    </citation>
    <scope>NUCLEOTIDE SEQUENCE</scope>
    <source>
        <strain evidence="2">WSP0</strain>
        <tissue evidence="2">Leaf</tissue>
    </source>
</reference>
<gene>
    <name evidence="2" type="ORF">RHGRI_011109</name>
</gene>
<keyword evidence="3" id="KW-1185">Reference proteome</keyword>
<evidence type="ECO:0000256" key="1">
    <source>
        <dbReference type="SAM" id="MobiDB-lite"/>
    </source>
</evidence>